<reference evidence="2 3" key="1">
    <citation type="submission" date="2020-12" db="EMBL/GenBank/DDBJ databases">
        <authorList>
            <person name="Zhou J."/>
        </authorList>
    </citation>
    <scope>NUCLEOTIDE SEQUENCE [LARGE SCALE GENOMIC DNA]</scope>
    <source>
        <strain evidence="2 3">CCUG 61299</strain>
    </source>
</reference>
<dbReference type="AlphaFoldDB" id="A0A7T7S2U9"/>
<dbReference type="InterPro" id="IPR011009">
    <property type="entry name" value="Kinase-like_dom_sf"/>
</dbReference>
<feature type="domain" description="Aminoglycoside phosphotransferase" evidence="1">
    <location>
        <begin position="241"/>
        <end position="406"/>
    </location>
</feature>
<dbReference type="Gene3D" id="3.90.1200.10">
    <property type="match status" value="1"/>
</dbReference>
<dbReference type="EMBL" id="CP066802">
    <property type="protein sequence ID" value="QQM68416.1"/>
    <property type="molecule type" value="Genomic_DNA"/>
</dbReference>
<protein>
    <submittedName>
        <fullName evidence="2">1,4-alpha-glucan branching protein</fullName>
    </submittedName>
</protein>
<dbReference type="InterPro" id="IPR002575">
    <property type="entry name" value="Aminoglycoside_PTrfase"/>
</dbReference>
<dbReference type="KEGG" id="awe:JG540_07460"/>
<dbReference type="Pfam" id="PF01636">
    <property type="entry name" value="APH"/>
    <property type="match status" value="1"/>
</dbReference>
<evidence type="ECO:0000313" key="2">
    <source>
        <dbReference type="EMBL" id="QQM68416.1"/>
    </source>
</evidence>
<name>A0A7T7S2U9_9ACTO</name>
<dbReference type="SUPFAM" id="SSF56112">
    <property type="entry name" value="Protein kinase-like (PK-like)"/>
    <property type="match status" value="1"/>
</dbReference>
<evidence type="ECO:0000259" key="1">
    <source>
        <dbReference type="Pfam" id="PF01636"/>
    </source>
</evidence>
<gene>
    <name evidence="2" type="ORF">JG540_07460</name>
</gene>
<evidence type="ECO:0000313" key="3">
    <source>
        <dbReference type="Proteomes" id="UP000595895"/>
    </source>
</evidence>
<organism evidence="2 3">
    <name type="scientific">Actinomyces weissii</name>
    <dbReference type="NCBI Taxonomy" id="675090"/>
    <lineage>
        <taxon>Bacteria</taxon>
        <taxon>Bacillati</taxon>
        <taxon>Actinomycetota</taxon>
        <taxon>Actinomycetes</taxon>
        <taxon>Actinomycetales</taxon>
        <taxon>Actinomycetaceae</taxon>
        <taxon>Actinomyces</taxon>
    </lineage>
</organism>
<accession>A0A7T7S2U9</accession>
<sequence length="482" mass="51046">MAWPADQALLQALDPWLRQRRWFPLKGAAAPAPGQISIATCVDLAPEVRELVLSVPRGDDAAAPPVLLHVPLVLDRACALEGLATAGEAPGNVGLPLAPGGGPQEPADPQGLALVEGGHHPAYWRAWAAAALAAGTVLSPAGAQAVIQRCERLRVTVGEQSNTSVVLPAPRPQETAGGPEDAATGDLIVKVLRVLEPGRNPDVEVPVALAQAGWDRVRRPVAWSVLPLPGAVEADAAVACAFVPAADDGFELFCELAGQDAGPGSPARERATALARSLGETTAQMHALLAQALGVEPAPGPQVLAGRLRERAAWALREVPQLVERLPRMEQQVAAVYARLAALESLPPATRVHGDYHLGQVLLARPTAETPERWYVLDFEGEPLRPLAQRLERDQPLRDVAGMLRSFDYAAAMGQAPHPDWVVLVRQAFMAGLADGGAPTATPVLLTALELDKALYEAVYEARNRPTWLPVPVAGLERLLFP</sequence>
<keyword evidence="3" id="KW-1185">Reference proteome</keyword>
<dbReference type="Proteomes" id="UP000595895">
    <property type="component" value="Chromosome"/>
</dbReference>
<proteinExistence type="predicted"/>